<reference evidence="2 3" key="1">
    <citation type="submission" date="2021-06" db="EMBL/GenBank/DDBJ databases">
        <title>Ecological speciation of a Streptomyces species isolated from different habitats and geographic origins.</title>
        <authorList>
            <person name="Wang J."/>
        </authorList>
    </citation>
    <scope>NUCLEOTIDE SEQUENCE [LARGE SCALE GENOMIC DNA]</scope>
    <source>
        <strain evidence="2 3">FXJ8.012</strain>
    </source>
</reference>
<dbReference type="Gene3D" id="3.40.50.80">
    <property type="entry name" value="Nucleotide-binding domain of ferredoxin-NADP reductase (FNR) module"/>
    <property type="match status" value="1"/>
</dbReference>
<name>A0ABS7WBT4_STROV</name>
<dbReference type="Gene3D" id="2.40.30.10">
    <property type="entry name" value="Translation factors"/>
    <property type="match status" value="1"/>
</dbReference>
<evidence type="ECO:0000313" key="2">
    <source>
        <dbReference type="EMBL" id="MBZ6155420.1"/>
    </source>
</evidence>
<dbReference type="SUPFAM" id="SSF63380">
    <property type="entry name" value="Riboflavin synthase domain-like"/>
    <property type="match status" value="1"/>
</dbReference>
<dbReference type="InterPro" id="IPR017927">
    <property type="entry name" value="FAD-bd_FR_type"/>
</dbReference>
<evidence type="ECO:0000313" key="3">
    <source>
        <dbReference type="Proteomes" id="UP000758701"/>
    </source>
</evidence>
<feature type="domain" description="FAD-binding FR-type" evidence="1">
    <location>
        <begin position="15"/>
        <end position="123"/>
    </location>
</feature>
<comment type="caution">
    <text evidence="2">The sequence shown here is derived from an EMBL/GenBank/DDBJ whole genome shotgun (WGS) entry which is preliminary data.</text>
</comment>
<sequence length="236" mass="25362">MPRAPAVIGNLVESAMGRPAQLLDAREPAPGFLELELHAEPPPGGWHPGHEIQIRATPTQGRRYTVRAVGVTDSGSERITVLAATDADGPGTMWMRRLRVGSRTTVLAGRHRPLREHGSRRLYLGDGSALGTLDACARDGNASIVAVEVPAEAVGPLTDRWPRYRFLSATGAPGDALQTWLEQAVGDGEVETLDGAVLLGHAQSIQRQRRVLTDSLHLPRQAITTKPYWATGRAGL</sequence>
<dbReference type="EMBL" id="JAHSTP010000016">
    <property type="protein sequence ID" value="MBZ6155420.1"/>
    <property type="molecule type" value="Genomic_DNA"/>
</dbReference>
<dbReference type="RefSeq" id="WP_070388302.1">
    <property type="nucleotide sequence ID" value="NZ_JAHSST010000017.1"/>
</dbReference>
<organism evidence="2 3">
    <name type="scientific">Streptomyces olivaceus</name>
    <dbReference type="NCBI Taxonomy" id="47716"/>
    <lineage>
        <taxon>Bacteria</taxon>
        <taxon>Bacillati</taxon>
        <taxon>Actinomycetota</taxon>
        <taxon>Actinomycetes</taxon>
        <taxon>Kitasatosporales</taxon>
        <taxon>Streptomycetaceae</taxon>
        <taxon>Streptomyces</taxon>
    </lineage>
</organism>
<dbReference type="PROSITE" id="PS51384">
    <property type="entry name" value="FAD_FR"/>
    <property type="match status" value="1"/>
</dbReference>
<gene>
    <name evidence="2" type="ORF">KVH32_30285</name>
</gene>
<dbReference type="InterPro" id="IPR039261">
    <property type="entry name" value="FNR_nucleotide-bd"/>
</dbReference>
<proteinExistence type="predicted"/>
<protein>
    <recommendedName>
        <fullName evidence="1">FAD-binding FR-type domain-containing protein</fullName>
    </recommendedName>
</protein>
<dbReference type="InterPro" id="IPR017938">
    <property type="entry name" value="Riboflavin_synthase-like_b-brl"/>
</dbReference>
<dbReference type="Proteomes" id="UP000758701">
    <property type="component" value="Unassembled WGS sequence"/>
</dbReference>
<keyword evidence="3" id="KW-1185">Reference proteome</keyword>
<evidence type="ECO:0000259" key="1">
    <source>
        <dbReference type="PROSITE" id="PS51384"/>
    </source>
</evidence>
<accession>A0ABS7WBT4</accession>